<accession>A0AAW6D057</accession>
<sequence length="90" mass="10556">MHRCTNNKYKKESLFAELIDKKSSNYFAIPGKIPTPEIIYELIFMTDKGVKESEVSVFEYNVVDIGMKGILFFQGYELISFGDWIKEFRE</sequence>
<proteinExistence type="predicted"/>
<evidence type="ECO:0000313" key="2">
    <source>
        <dbReference type="Proteomes" id="UP001212981"/>
    </source>
</evidence>
<dbReference type="RefSeq" id="WP_272003634.1">
    <property type="nucleotide sequence ID" value="NZ_JAQLXO010000025.1"/>
</dbReference>
<reference evidence="1" key="1">
    <citation type="submission" date="2023-01" db="EMBL/GenBank/DDBJ databases">
        <title>Human gut microbiome strain richness.</title>
        <authorList>
            <person name="Chen-Liaw A."/>
        </authorList>
    </citation>
    <scope>NUCLEOTIDE SEQUENCE</scope>
    <source>
        <strain evidence="1">D8_m1001271B151109d0_201107</strain>
    </source>
</reference>
<organism evidence="1 2">
    <name type="scientific">Faecalicoccus pleomorphus</name>
    <dbReference type="NCBI Taxonomy" id="1323"/>
    <lineage>
        <taxon>Bacteria</taxon>
        <taxon>Bacillati</taxon>
        <taxon>Bacillota</taxon>
        <taxon>Erysipelotrichia</taxon>
        <taxon>Erysipelotrichales</taxon>
        <taxon>Erysipelotrichaceae</taxon>
        <taxon>Faecalicoccus</taxon>
    </lineage>
</organism>
<dbReference type="Proteomes" id="UP001212981">
    <property type="component" value="Unassembled WGS sequence"/>
</dbReference>
<protein>
    <submittedName>
        <fullName evidence="1">DUF2500 domain-containing protein</fullName>
    </submittedName>
</protein>
<dbReference type="EMBL" id="JAQLXO010000025">
    <property type="protein sequence ID" value="MDB7983192.1"/>
    <property type="molecule type" value="Genomic_DNA"/>
</dbReference>
<evidence type="ECO:0000313" key="1">
    <source>
        <dbReference type="EMBL" id="MDB7983192.1"/>
    </source>
</evidence>
<comment type="caution">
    <text evidence="1">The sequence shown here is derived from an EMBL/GenBank/DDBJ whole genome shotgun (WGS) entry which is preliminary data.</text>
</comment>
<dbReference type="AlphaFoldDB" id="A0AAW6D057"/>
<gene>
    <name evidence="1" type="ORF">PND82_10225</name>
</gene>
<name>A0AAW6D057_9FIRM</name>